<keyword evidence="3" id="KW-1185">Reference proteome</keyword>
<organism evidence="2 3">
    <name type="scientific">Pisolithus microcarpus 441</name>
    <dbReference type="NCBI Taxonomy" id="765257"/>
    <lineage>
        <taxon>Eukaryota</taxon>
        <taxon>Fungi</taxon>
        <taxon>Dikarya</taxon>
        <taxon>Basidiomycota</taxon>
        <taxon>Agaricomycotina</taxon>
        <taxon>Agaricomycetes</taxon>
        <taxon>Agaricomycetidae</taxon>
        <taxon>Boletales</taxon>
        <taxon>Sclerodermatineae</taxon>
        <taxon>Pisolithaceae</taxon>
        <taxon>Pisolithus</taxon>
    </lineage>
</organism>
<dbReference type="EMBL" id="KN833694">
    <property type="protein sequence ID" value="KIK28027.1"/>
    <property type="molecule type" value="Genomic_DNA"/>
</dbReference>
<reference evidence="2 3" key="1">
    <citation type="submission" date="2014-04" db="EMBL/GenBank/DDBJ databases">
        <authorList>
            <consortium name="DOE Joint Genome Institute"/>
            <person name="Kuo A."/>
            <person name="Kohler A."/>
            <person name="Costa M.D."/>
            <person name="Nagy L.G."/>
            <person name="Floudas D."/>
            <person name="Copeland A."/>
            <person name="Barry K.W."/>
            <person name="Cichocki N."/>
            <person name="Veneault-Fourrey C."/>
            <person name="LaButti K."/>
            <person name="Lindquist E.A."/>
            <person name="Lipzen A."/>
            <person name="Lundell T."/>
            <person name="Morin E."/>
            <person name="Murat C."/>
            <person name="Sun H."/>
            <person name="Tunlid A."/>
            <person name="Henrissat B."/>
            <person name="Grigoriev I.V."/>
            <person name="Hibbett D.S."/>
            <person name="Martin F."/>
            <person name="Nordberg H.P."/>
            <person name="Cantor M.N."/>
            <person name="Hua S.X."/>
        </authorList>
    </citation>
    <scope>NUCLEOTIDE SEQUENCE [LARGE SCALE GENOMIC DNA]</scope>
    <source>
        <strain evidence="2 3">441</strain>
    </source>
</reference>
<sequence>MGSSPDGVSEPASHGSQPLKDLDDENRTRQWQRRWESVMAETRCGGQFCYSRPPNVAKSTDVHTVYVPRDYAPGPQQHYRLPSRSCIMDILYPSSLLTVPGVLPEPPTYGPEDPLHSPATGKNGYPAPSRVSGGSLGAMLQPCSGDHCPIVWAELEDGSIIDDDVPPPPYSRFDIARLRYAAPDTLGRYPRISFLDSLAP</sequence>
<dbReference type="OrthoDB" id="2628053at2759"/>
<gene>
    <name evidence="2" type="ORF">PISMIDRAFT_674369</name>
</gene>
<name>A0A0D0A0V3_9AGAM</name>
<protein>
    <submittedName>
        <fullName evidence="2">Uncharacterized protein</fullName>
    </submittedName>
</protein>
<feature type="region of interest" description="Disordered" evidence="1">
    <location>
        <begin position="104"/>
        <end position="123"/>
    </location>
</feature>
<feature type="region of interest" description="Disordered" evidence="1">
    <location>
        <begin position="1"/>
        <end position="30"/>
    </location>
</feature>
<evidence type="ECO:0000256" key="1">
    <source>
        <dbReference type="SAM" id="MobiDB-lite"/>
    </source>
</evidence>
<accession>A0A0D0A0V3</accession>
<evidence type="ECO:0000313" key="2">
    <source>
        <dbReference type="EMBL" id="KIK28027.1"/>
    </source>
</evidence>
<dbReference type="AlphaFoldDB" id="A0A0D0A0V3"/>
<evidence type="ECO:0000313" key="3">
    <source>
        <dbReference type="Proteomes" id="UP000054018"/>
    </source>
</evidence>
<proteinExistence type="predicted"/>
<reference evidence="3" key="2">
    <citation type="submission" date="2015-01" db="EMBL/GenBank/DDBJ databases">
        <title>Evolutionary Origins and Diversification of the Mycorrhizal Mutualists.</title>
        <authorList>
            <consortium name="DOE Joint Genome Institute"/>
            <consortium name="Mycorrhizal Genomics Consortium"/>
            <person name="Kohler A."/>
            <person name="Kuo A."/>
            <person name="Nagy L.G."/>
            <person name="Floudas D."/>
            <person name="Copeland A."/>
            <person name="Barry K.W."/>
            <person name="Cichocki N."/>
            <person name="Veneault-Fourrey C."/>
            <person name="LaButti K."/>
            <person name="Lindquist E.A."/>
            <person name="Lipzen A."/>
            <person name="Lundell T."/>
            <person name="Morin E."/>
            <person name="Murat C."/>
            <person name="Riley R."/>
            <person name="Ohm R."/>
            <person name="Sun H."/>
            <person name="Tunlid A."/>
            <person name="Henrissat B."/>
            <person name="Grigoriev I.V."/>
            <person name="Hibbett D.S."/>
            <person name="Martin F."/>
        </authorList>
    </citation>
    <scope>NUCLEOTIDE SEQUENCE [LARGE SCALE GENOMIC DNA]</scope>
    <source>
        <strain evidence="3">441</strain>
    </source>
</reference>
<dbReference type="Proteomes" id="UP000054018">
    <property type="component" value="Unassembled WGS sequence"/>
</dbReference>
<dbReference type="HOGENOM" id="CLU_1147571_0_0_1"/>